<protein>
    <submittedName>
        <fullName evidence="2">Stress protein</fullName>
    </submittedName>
</protein>
<organism evidence="2 3">
    <name type="scientific">Herbaspirillum rubrisubalbicans Os34</name>
    <dbReference type="NCBI Taxonomy" id="1235827"/>
    <lineage>
        <taxon>Bacteria</taxon>
        <taxon>Pseudomonadati</taxon>
        <taxon>Pseudomonadota</taxon>
        <taxon>Betaproteobacteria</taxon>
        <taxon>Burkholderiales</taxon>
        <taxon>Oxalobacteraceae</taxon>
        <taxon>Herbaspirillum</taxon>
    </lineage>
</organism>
<sequence length="116" mass="11905">MASSQNPGNSNRGFAAMDREKQRQIASMGGKAAHAKGAAHEFTSAEAREAGRKGGLNSHGRKNAAAAAASAAQNGNTAATSAQPQMSQSAPQEVHQGQQPAQQQPQQSDSNPQQQG</sequence>
<reference evidence="2 3" key="1">
    <citation type="journal article" date="2012" name="J. Bacteriol.">
        <title>Genome sequence of the pathogenic Herbaspirillum seropedicae strain Os34, isolated from rice roots.</title>
        <authorList>
            <person name="Ye W."/>
            <person name="Ye S."/>
            <person name="Liu J."/>
            <person name="Chang S."/>
            <person name="Chen M."/>
            <person name="Zhu B."/>
            <person name="Guo L."/>
            <person name="An Q."/>
        </authorList>
    </citation>
    <scope>NUCLEOTIDE SEQUENCE [LARGE SCALE GENOMIC DNA]</scope>
    <source>
        <strain evidence="2 3">Os34</strain>
    </source>
</reference>
<name>A0A6M3ZRS7_9BURK</name>
<dbReference type="Pfam" id="PF10685">
    <property type="entry name" value="KGG"/>
    <property type="match status" value="1"/>
</dbReference>
<dbReference type="AlphaFoldDB" id="A0A6M3ZRS7"/>
<proteinExistence type="predicted"/>
<gene>
    <name evidence="2" type="ORF">C798_14305</name>
</gene>
<evidence type="ECO:0000313" key="3">
    <source>
        <dbReference type="Proteomes" id="UP000501648"/>
    </source>
</evidence>
<dbReference type="InterPro" id="IPR019626">
    <property type="entry name" value="Stress-induced_KGG_rpt"/>
</dbReference>
<feature type="compositionally biased region" description="Low complexity" evidence="1">
    <location>
        <begin position="64"/>
        <end position="116"/>
    </location>
</feature>
<dbReference type="EMBL" id="CP008956">
    <property type="protein sequence ID" value="QJQ01365.1"/>
    <property type="molecule type" value="Genomic_DNA"/>
</dbReference>
<dbReference type="Proteomes" id="UP000501648">
    <property type="component" value="Chromosome"/>
</dbReference>
<feature type="region of interest" description="Disordered" evidence="1">
    <location>
        <begin position="1"/>
        <end position="116"/>
    </location>
</feature>
<accession>A0A6M3ZRS7</accession>
<dbReference type="RefSeq" id="WP_017450574.1">
    <property type="nucleotide sequence ID" value="NZ_CP008956.1"/>
</dbReference>
<feature type="compositionally biased region" description="Polar residues" evidence="1">
    <location>
        <begin position="1"/>
        <end position="12"/>
    </location>
</feature>
<evidence type="ECO:0000256" key="1">
    <source>
        <dbReference type="SAM" id="MobiDB-lite"/>
    </source>
</evidence>
<evidence type="ECO:0000313" key="2">
    <source>
        <dbReference type="EMBL" id="QJQ01365.1"/>
    </source>
</evidence>